<dbReference type="EMBL" id="JAPQKO010000001">
    <property type="protein sequence ID" value="KAJ5183867.1"/>
    <property type="molecule type" value="Genomic_DNA"/>
</dbReference>
<dbReference type="OrthoDB" id="4367459at2759"/>
<comment type="caution">
    <text evidence="2">The sequence shown here is derived from an EMBL/GenBank/DDBJ whole genome shotgun (WGS) entry which is preliminary data.</text>
</comment>
<name>A0A9W9ITW4_9EURO</name>
<dbReference type="Proteomes" id="UP001146351">
    <property type="component" value="Unassembled WGS sequence"/>
</dbReference>
<feature type="region of interest" description="Disordered" evidence="1">
    <location>
        <begin position="256"/>
        <end position="277"/>
    </location>
</feature>
<evidence type="ECO:0000313" key="2">
    <source>
        <dbReference type="EMBL" id="KAJ5183867.1"/>
    </source>
</evidence>
<dbReference type="AlphaFoldDB" id="A0A9W9ITW4"/>
<evidence type="ECO:0000256" key="1">
    <source>
        <dbReference type="SAM" id="MobiDB-lite"/>
    </source>
</evidence>
<reference evidence="2" key="2">
    <citation type="journal article" date="2023" name="IMA Fungus">
        <title>Comparative genomic study of the Penicillium genus elucidates a diverse pangenome and 15 lateral gene transfer events.</title>
        <authorList>
            <person name="Petersen C."/>
            <person name="Sorensen T."/>
            <person name="Nielsen M.R."/>
            <person name="Sondergaard T.E."/>
            <person name="Sorensen J.L."/>
            <person name="Fitzpatrick D.A."/>
            <person name="Frisvad J.C."/>
            <person name="Nielsen K.L."/>
        </authorList>
    </citation>
    <scope>NUCLEOTIDE SEQUENCE</scope>
    <source>
        <strain evidence="2">IBT 21917</strain>
    </source>
</reference>
<reference evidence="2" key="1">
    <citation type="submission" date="2022-11" db="EMBL/GenBank/DDBJ databases">
        <authorList>
            <person name="Petersen C."/>
        </authorList>
    </citation>
    <scope>NUCLEOTIDE SEQUENCE</scope>
    <source>
        <strain evidence="2">IBT 21917</strain>
    </source>
</reference>
<accession>A0A9W9ITW4</accession>
<keyword evidence="3" id="KW-1185">Reference proteome</keyword>
<gene>
    <name evidence="2" type="ORF">N7492_001483</name>
</gene>
<organism evidence="2 3">
    <name type="scientific">Penicillium capsulatum</name>
    <dbReference type="NCBI Taxonomy" id="69766"/>
    <lineage>
        <taxon>Eukaryota</taxon>
        <taxon>Fungi</taxon>
        <taxon>Dikarya</taxon>
        <taxon>Ascomycota</taxon>
        <taxon>Pezizomycotina</taxon>
        <taxon>Eurotiomycetes</taxon>
        <taxon>Eurotiomycetidae</taxon>
        <taxon>Eurotiales</taxon>
        <taxon>Aspergillaceae</taxon>
        <taxon>Penicillium</taxon>
    </lineage>
</organism>
<evidence type="ECO:0000313" key="3">
    <source>
        <dbReference type="Proteomes" id="UP001146351"/>
    </source>
</evidence>
<sequence>MTWSPTANTSLEKKKTDRSPKLGRIMAYFRNQKQQLFSFEDLSQLGLTVLSLPGADFLLASEGPFRPHPTLEPNIAMDDYCREQTVTDDPGHEIGPSIERVARIVTEVFAANLKAKGYYRSEDMDNPWVSLCPQSPFYGIVDGLWQGAKFPDEYDWANVLVQDRYKKCPRYLPPQISETLSKKPPHIMAYLHNGCLGEARGLFRIEMRVLITLINNCVYQHEFEDETIFPVLLFCGYGRLQARIIEAVFDQARETGSGEAQSTNHATPHPGDRQWAF</sequence>
<protein>
    <submittedName>
        <fullName evidence="2">Uncharacterized protein</fullName>
    </submittedName>
</protein>
<proteinExistence type="predicted"/>